<dbReference type="Proteomes" id="UP000189021">
    <property type="component" value="Unassembled WGS sequence"/>
</dbReference>
<evidence type="ECO:0000313" key="6">
    <source>
        <dbReference type="Proteomes" id="UP000189021"/>
    </source>
</evidence>
<comment type="pathway">
    <text evidence="2">Organic acid metabolism; glycolate biosynthesis; glycolate from 2-phosphoglycolate: step 1/1.</text>
</comment>
<evidence type="ECO:0000256" key="2">
    <source>
        <dbReference type="ARBA" id="ARBA00004818"/>
    </source>
</evidence>
<dbReference type="PANTHER" id="PTHR43434:SF1">
    <property type="entry name" value="PHOSPHOGLYCOLATE PHOSPHATASE"/>
    <property type="match status" value="1"/>
</dbReference>
<dbReference type="InterPro" id="IPR036412">
    <property type="entry name" value="HAD-like_sf"/>
</dbReference>
<dbReference type="EMBL" id="MUEK01000001">
    <property type="protein sequence ID" value="OOE41801.1"/>
    <property type="molecule type" value="Genomic_DNA"/>
</dbReference>
<keyword evidence="5" id="KW-0378">Hydrolase</keyword>
<evidence type="ECO:0000313" key="5">
    <source>
        <dbReference type="EMBL" id="OOE41801.1"/>
    </source>
</evidence>
<proteinExistence type="inferred from homology"/>
<dbReference type="GO" id="GO:0006281">
    <property type="term" value="P:DNA repair"/>
    <property type="evidence" value="ECO:0007669"/>
    <property type="project" value="TreeGrafter"/>
</dbReference>
<dbReference type="SFLD" id="SFLDS00003">
    <property type="entry name" value="Haloacid_Dehalogenase"/>
    <property type="match status" value="1"/>
</dbReference>
<comment type="caution">
    <text evidence="5">The sequence shown here is derived from an EMBL/GenBank/DDBJ whole genome shotgun (WGS) entry which is preliminary data.</text>
</comment>
<comment type="catalytic activity">
    <reaction evidence="1">
        <text>2-phosphoglycolate + H2O = glycolate + phosphate</text>
        <dbReference type="Rhea" id="RHEA:14369"/>
        <dbReference type="ChEBI" id="CHEBI:15377"/>
        <dbReference type="ChEBI" id="CHEBI:29805"/>
        <dbReference type="ChEBI" id="CHEBI:43474"/>
        <dbReference type="ChEBI" id="CHEBI:58033"/>
        <dbReference type="EC" id="3.1.3.18"/>
    </reaction>
</comment>
<dbReference type="Gene3D" id="3.40.50.1000">
    <property type="entry name" value="HAD superfamily/HAD-like"/>
    <property type="match status" value="1"/>
</dbReference>
<name>A0AB36K2P6_9GAMM</name>
<evidence type="ECO:0000256" key="1">
    <source>
        <dbReference type="ARBA" id="ARBA00000830"/>
    </source>
</evidence>
<dbReference type="Pfam" id="PF00702">
    <property type="entry name" value="Hydrolase"/>
    <property type="match status" value="1"/>
</dbReference>
<organism evidence="5 6">
    <name type="scientific">Salinivibrio kushneri</name>
    <dbReference type="NCBI Taxonomy" id="1908198"/>
    <lineage>
        <taxon>Bacteria</taxon>
        <taxon>Pseudomonadati</taxon>
        <taxon>Pseudomonadota</taxon>
        <taxon>Gammaproteobacteria</taxon>
        <taxon>Vibrionales</taxon>
        <taxon>Vibrionaceae</taxon>
        <taxon>Salinivibrio</taxon>
    </lineage>
</organism>
<accession>A0AB36K2P6</accession>
<dbReference type="InterPro" id="IPR050155">
    <property type="entry name" value="HAD-like_hydrolase_sf"/>
</dbReference>
<dbReference type="AlphaFoldDB" id="A0AB36K2P6"/>
<dbReference type="SUPFAM" id="SSF56784">
    <property type="entry name" value="HAD-like"/>
    <property type="match status" value="1"/>
</dbReference>
<dbReference type="SFLD" id="SFLDG01129">
    <property type="entry name" value="C1.5:_HAD__Beta-PGM__Phosphata"/>
    <property type="match status" value="1"/>
</dbReference>
<dbReference type="GO" id="GO:0008967">
    <property type="term" value="F:phosphoglycolate phosphatase activity"/>
    <property type="evidence" value="ECO:0007669"/>
    <property type="project" value="UniProtKB-EC"/>
</dbReference>
<dbReference type="PANTHER" id="PTHR43434">
    <property type="entry name" value="PHOSPHOGLYCOLATE PHOSPHATASE"/>
    <property type="match status" value="1"/>
</dbReference>
<keyword evidence="6" id="KW-1185">Reference proteome</keyword>
<dbReference type="InterPro" id="IPR023198">
    <property type="entry name" value="PGP-like_dom2"/>
</dbReference>
<evidence type="ECO:0000256" key="4">
    <source>
        <dbReference type="ARBA" id="ARBA00013078"/>
    </source>
</evidence>
<dbReference type="InterPro" id="IPR023214">
    <property type="entry name" value="HAD_sf"/>
</dbReference>
<comment type="similarity">
    <text evidence="3">Belongs to the HAD-like hydrolase superfamily. CbbY/CbbZ/Gph/YieH family.</text>
</comment>
<protein>
    <recommendedName>
        <fullName evidence="4">phosphoglycolate phosphatase</fullName>
        <ecNumber evidence="4">3.1.3.18</ecNumber>
    </recommendedName>
</protein>
<dbReference type="Gene3D" id="1.10.150.240">
    <property type="entry name" value="Putative phosphatase, domain 2"/>
    <property type="match status" value="1"/>
</dbReference>
<gene>
    <name evidence="5" type="ORF">BZG00_01280</name>
</gene>
<dbReference type="EC" id="3.1.3.18" evidence="4"/>
<reference evidence="5 6" key="1">
    <citation type="journal article" date="2017" name="Genome Announc.">
        <title>Draft Genome Sequences of Salinivibrio proteolyticus, Salinivibrio sharmensis, Salinivibrio siamensis, Salinivibrio costicola subsp. alcaliphilus, Salinivibrio costicola subsp. vallismortis, and 29 New Isolates Belonging to the Genus Salinivibrio.</title>
        <authorList>
            <person name="Lopez-Hermoso C."/>
            <person name="de la Haba R.R."/>
            <person name="Sanchez-Porro C."/>
            <person name="Bayliss S.C."/>
            <person name="Feil E.J."/>
            <person name="Ventosa A."/>
        </authorList>
    </citation>
    <scope>NUCLEOTIDE SEQUENCE [LARGE SCALE GENOMIC DNA]</scope>
    <source>
        <strain evidence="5 6">AL184</strain>
    </source>
</reference>
<sequence length="226" mass="25305">MRVKNLFMLDVDGTLVDSCQMDHECFSEAVYDVTGLTVPDDWGGYTNVTDAGIIEELIDSHELQREKIMLFREIKRVFTHKLADAIAQQGLKPLPGAVAFIDEMRHMPTVALAIATGGWEETARMKLKAAGFNIDGIVFSSCSDAMSRSEVMALAAFRAKQDYGVHFERRIYFGDGVWDKQATQSLNYEFVAVGDKVEHDVRVSNFTNPRAILGKLGIEESQRQYA</sequence>
<evidence type="ECO:0000256" key="3">
    <source>
        <dbReference type="ARBA" id="ARBA00006171"/>
    </source>
</evidence>